<comment type="caution">
    <text evidence="2">The sequence shown here is derived from an EMBL/GenBank/DDBJ whole genome shotgun (WGS) entry which is preliminary data.</text>
</comment>
<dbReference type="EMBL" id="JAOPHQ010001136">
    <property type="protein sequence ID" value="KAK0152192.1"/>
    <property type="molecule type" value="Genomic_DNA"/>
</dbReference>
<accession>A0AA47N5X1</accession>
<dbReference type="InterPro" id="IPR058913">
    <property type="entry name" value="Integrase_dom_put"/>
</dbReference>
<proteinExistence type="predicted"/>
<dbReference type="AlphaFoldDB" id="A0AA47N5X1"/>
<keyword evidence="3" id="KW-1185">Reference proteome</keyword>
<evidence type="ECO:0000313" key="2">
    <source>
        <dbReference type="EMBL" id="KAK0152192.1"/>
    </source>
</evidence>
<dbReference type="Pfam" id="PF24764">
    <property type="entry name" value="rva_4"/>
    <property type="match status" value="2"/>
</dbReference>
<dbReference type="PANTHER" id="PTHR46791:SF11">
    <property type="entry name" value="INTEGRASE CATALYTIC DOMAIN-CONTAINING PROTEIN"/>
    <property type="match status" value="1"/>
</dbReference>
<feature type="domain" description="Integrase core" evidence="1">
    <location>
        <begin position="207"/>
        <end position="254"/>
    </location>
</feature>
<dbReference type="PANTHER" id="PTHR46791">
    <property type="entry name" value="EXPRESSED PROTEIN"/>
    <property type="match status" value="1"/>
</dbReference>
<evidence type="ECO:0000259" key="1">
    <source>
        <dbReference type="Pfam" id="PF24764"/>
    </source>
</evidence>
<protein>
    <recommendedName>
        <fullName evidence="1">Integrase core domain-containing protein</fullName>
    </recommendedName>
</protein>
<gene>
    <name evidence="2" type="ORF">N1851_006424</name>
</gene>
<evidence type="ECO:0000313" key="3">
    <source>
        <dbReference type="Proteomes" id="UP001174136"/>
    </source>
</evidence>
<name>A0AA47N5X1_MERPO</name>
<dbReference type="Proteomes" id="UP001174136">
    <property type="component" value="Unassembled WGS sequence"/>
</dbReference>
<feature type="domain" description="Integrase core" evidence="1">
    <location>
        <begin position="312"/>
        <end position="433"/>
    </location>
</feature>
<sequence>MMRQRGTRERRGQKINAQEPMRWQLLQRVRDRLTSVINRQPIDFEYLHFVCSQELQFVQAGAAYIDLPECVVDSLQQLSEVVSAYLSQSIVPPLLDDVESQTLLNLLSTELPLTSLTDLHGISRSTLYRRMQEHICYSDISDDVLDQKVRSIKARMPHAGYRLVKGSLQAMGHRISWRRVKMSLQRVDGAGIIARMVQLSCIARRTYSVPAPLSLVHIDTNHKLIRYNIVIFGAIDGFSRKVMFCCCFFNPSFTIYLVNYYTSVPLRYISFTWTQLGITKQRRLLDSSWMEFGKMDGHQGKRNKLVFRRKMTIKLRADQRVENVDIARCMFTVRGTARGSFIAGKSVHNQRVERLWRDVWSVTCQYYDVLHSLEEEGFIDLSFAVHLFCVGYVFIPRLQSDLQHFTESWNCHPLRTEGNLTPNQLWMIGMLQAPVSEPDLVEIQQAEEQPSQEQQSDNTEHGVIVPDIQCPLSAERLAALQHQVNPTTESSFFGRDIYLHALGTAFGL</sequence>
<organism evidence="2 3">
    <name type="scientific">Merluccius polli</name>
    <name type="common">Benguela hake</name>
    <name type="synonym">Merluccius cadenati</name>
    <dbReference type="NCBI Taxonomy" id="89951"/>
    <lineage>
        <taxon>Eukaryota</taxon>
        <taxon>Metazoa</taxon>
        <taxon>Chordata</taxon>
        <taxon>Craniata</taxon>
        <taxon>Vertebrata</taxon>
        <taxon>Euteleostomi</taxon>
        <taxon>Actinopterygii</taxon>
        <taxon>Neopterygii</taxon>
        <taxon>Teleostei</taxon>
        <taxon>Neoteleostei</taxon>
        <taxon>Acanthomorphata</taxon>
        <taxon>Zeiogadaria</taxon>
        <taxon>Gadariae</taxon>
        <taxon>Gadiformes</taxon>
        <taxon>Gadoidei</taxon>
        <taxon>Merlucciidae</taxon>
        <taxon>Merluccius</taxon>
    </lineage>
</organism>
<reference evidence="2" key="1">
    <citation type="journal article" date="2023" name="Front. Mar. Sci.">
        <title>A new Merluccius polli reference genome to investigate the effects of global change in West African waters.</title>
        <authorList>
            <person name="Mateo J.L."/>
            <person name="Blanco-Fernandez C."/>
            <person name="Garcia-Vazquez E."/>
            <person name="Machado-Schiaffino G."/>
        </authorList>
    </citation>
    <scope>NUCLEOTIDE SEQUENCE</scope>
    <source>
        <strain evidence="2">C29</strain>
        <tissue evidence="2">Fin</tissue>
    </source>
</reference>